<evidence type="ECO:0000313" key="9">
    <source>
        <dbReference type="Proteomes" id="UP000594454"/>
    </source>
</evidence>
<dbReference type="PROSITE" id="PS50950">
    <property type="entry name" value="ZF_THAP"/>
    <property type="match status" value="1"/>
</dbReference>
<dbReference type="InParanoid" id="A0A7R8UYW9"/>
<dbReference type="GO" id="GO:0006357">
    <property type="term" value="P:regulation of transcription by RNA polymerase II"/>
    <property type="evidence" value="ECO:0007669"/>
    <property type="project" value="TreeGrafter"/>
</dbReference>
<keyword evidence="9" id="KW-1185">Reference proteome</keyword>
<evidence type="ECO:0000256" key="3">
    <source>
        <dbReference type="ARBA" id="ARBA00022833"/>
    </source>
</evidence>
<sequence>MRCVVKGCESKSTGPDKVSFFRFPKENSHEWIANLRPFAPGVINADNDRVCEKHFEKESIRIVHGRKILNVNVNPTLFELSLLRYSKSERKENNSNPSLEKSLNGSVNRPPTAKFRSRRLCVTNSKREVSR</sequence>
<reference evidence="8 9" key="1">
    <citation type="submission" date="2020-11" db="EMBL/GenBank/DDBJ databases">
        <authorList>
            <person name="Wallbank WR R."/>
            <person name="Pardo Diaz C."/>
            <person name="Kozak K."/>
            <person name="Martin S."/>
            <person name="Jiggins C."/>
            <person name="Moest M."/>
            <person name="Warren A I."/>
            <person name="Generalovic N T."/>
            <person name="Byers J.R.P. K."/>
            <person name="Montejo-Kovacevich G."/>
            <person name="Yen C E."/>
        </authorList>
    </citation>
    <scope>NUCLEOTIDE SEQUENCE [LARGE SCALE GENOMIC DNA]</scope>
</reference>
<evidence type="ECO:0000256" key="6">
    <source>
        <dbReference type="SAM" id="MobiDB-lite"/>
    </source>
</evidence>
<dbReference type="GO" id="GO:0000978">
    <property type="term" value="F:RNA polymerase II cis-regulatory region sequence-specific DNA binding"/>
    <property type="evidence" value="ECO:0007669"/>
    <property type="project" value="TreeGrafter"/>
</dbReference>
<keyword evidence="3" id="KW-0862">Zinc</keyword>
<dbReference type="AlphaFoldDB" id="A0A7R8UYW9"/>
<dbReference type="Proteomes" id="UP000594454">
    <property type="component" value="Chromosome 4"/>
</dbReference>
<dbReference type="InterPro" id="IPR038441">
    <property type="entry name" value="THAP_Znf_sf"/>
</dbReference>
<dbReference type="Pfam" id="PF05485">
    <property type="entry name" value="THAP"/>
    <property type="match status" value="1"/>
</dbReference>
<accession>A0A7R8UYW9</accession>
<name>A0A7R8UYW9_HERIL</name>
<protein>
    <recommendedName>
        <fullName evidence="7">THAP-type domain-containing protein</fullName>
    </recommendedName>
</protein>
<dbReference type="SMART" id="SM00980">
    <property type="entry name" value="THAP"/>
    <property type="match status" value="1"/>
</dbReference>
<evidence type="ECO:0000256" key="4">
    <source>
        <dbReference type="ARBA" id="ARBA00023125"/>
    </source>
</evidence>
<evidence type="ECO:0000313" key="8">
    <source>
        <dbReference type="EMBL" id="CAD7089136.1"/>
    </source>
</evidence>
<dbReference type="GO" id="GO:0008270">
    <property type="term" value="F:zinc ion binding"/>
    <property type="evidence" value="ECO:0007669"/>
    <property type="project" value="UniProtKB-KW"/>
</dbReference>
<feature type="compositionally biased region" description="Polar residues" evidence="6">
    <location>
        <begin position="94"/>
        <end position="109"/>
    </location>
</feature>
<evidence type="ECO:0000256" key="5">
    <source>
        <dbReference type="PROSITE-ProRule" id="PRU00309"/>
    </source>
</evidence>
<dbReference type="InterPro" id="IPR026516">
    <property type="entry name" value="THAP1/10"/>
</dbReference>
<dbReference type="GO" id="GO:0003700">
    <property type="term" value="F:DNA-binding transcription factor activity"/>
    <property type="evidence" value="ECO:0007669"/>
    <property type="project" value="TreeGrafter"/>
</dbReference>
<keyword evidence="2 5" id="KW-0863">Zinc-finger</keyword>
<gene>
    <name evidence="8" type="ORF">HERILL_LOCUS11710</name>
</gene>
<proteinExistence type="predicted"/>
<dbReference type="PANTHER" id="PTHR46600:SF7">
    <property type="entry name" value="SI:DKEY-228B2.6-RELATED"/>
    <property type="match status" value="1"/>
</dbReference>
<evidence type="ECO:0000256" key="1">
    <source>
        <dbReference type="ARBA" id="ARBA00022723"/>
    </source>
</evidence>
<keyword evidence="4 5" id="KW-0238">DNA-binding</keyword>
<evidence type="ECO:0000256" key="2">
    <source>
        <dbReference type="ARBA" id="ARBA00022771"/>
    </source>
</evidence>
<dbReference type="EMBL" id="LR899012">
    <property type="protein sequence ID" value="CAD7089136.1"/>
    <property type="molecule type" value="Genomic_DNA"/>
</dbReference>
<keyword evidence="1" id="KW-0479">Metal-binding</keyword>
<dbReference type="Gene3D" id="6.20.210.20">
    <property type="entry name" value="THAP domain"/>
    <property type="match status" value="1"/>
</dbReference>
<dbReference type="InterPro" id="IPR006612">
    <property type="entry name" value="THAP_Znf"/>
</dbReference>
<evidence type="ECO:0000259" key="7">
    <source>
        <dbReference type="PROSITE" id="PS50950"/>
    </source>
</evidence>
<dbReference type="SUPFAM" id="SSF57716">
    <property type="entry name" value="Glucocorticoid receptor-like (DNA-binding domain)"/>
    <property type="match status" value="1"/>
</dbReference>
<feature type="region of interest" description="Disordered" evidence="6">
    <location>
        <begin position="88"/>
        <end position="117"/>
    </location>
</feature>
<feature type="domain" description="THAP-type" evidence="7">
    <location>
        <begin position="1"/>
        <end position="78"/>
    </location>
</feature>
<organism evidence="8 9">
    <name type="scientific">Hermetia illucens</name>
    <name type="common">Black soldier fly</name>
    <dbReference type="NCBI Taxonomy" id="343691"/>
    <lineage>
        <taxon>Eukaryota</taxon>
        <taxon>Metazoa</taxon>
        <taxon>Ecdysozoa</taxon>
        <taxon>Arthropoda</taxon>
        <taxon>Hexapoda</taxon>
        <taxon>Insecta</taxon>
        <taxon>Pterygota</taxon>
        <taxon>Neoptera</taxon>
        <taxon>Endopterygota</taxon>
        <taxon>Diptera</taxon>
        <taxon>Brachycera</taxon>
        <taxon>Stratiomyomorpha</taxon>
        <taxon>Stratiomyidae</taxon>
        <taxon>Hermetiinae</taxon>
        <taxon>Hermetia</taxon>
    </lineage>
</organism>
<dbReference type="OrthoDB" id="7312725at2759"/>
<dbReference type="PANTHER" id="PTHR46600">
    <property type="entry name" value="THAP DOMAIN-CONTAINING"/>
    <property type="match status" value="1"/>
</dbReference>
<dbReference type="GO" id="GO:0005634">
    <property type="term" value="C:nucleus"/>
    <property type="evidence" value="ECO:0007669"/>
    <property type="project" value="TreeGrafter"/>
</dbReference>